<dbReference type="Gene3D" id="3.30.10.10">
    <property type="entry name" value="Trypsin Inhibitor V, subunit A"/>
    <property type="match status" value="1"/>
</dbReference>
<organism evidence="1 2">
    <name type="scientific">Conidiobolus coronatus (strain ATCC 28846 / CBS 209.66 / NRRL 28638)</name>
    <name type="common">Delacroixia coronata</name>
    <dbReference type="NCBI Taxonomy" id="796925"/>
    <lineage>
        <taxon>Eukaryota</taxon>
        <taxon>Fungi</taxon>
        <taxon>Fungi incertae sedis</taxon>
        <taxon>Zoopagomycota</taxon>
        <taxon>Entomophthoromycotina</taxon>
        <taxon>Entomophthoromycetes</taxon>
        <taxon>Entomophthorales</taxon>
        <taxon>Ancylistaceae</taxon>
        <taxon>Conidiobolus</taxon>
    </lineage>
</organism>
<reference evidence="1 2" key="1">
    <citation type="journal article" date="2015" name="Genome Biol. Evol.">
        <title>Phylogenomic analyses indicate that early fungi evolved digesting cell walls of algal ancestors of land plants.</title>
        <authorList>
            <person name="Chang Y."/>
            <person name="Wang S."/>
            <person name="Sekimoto S."/>
            <person name="Aerts A.L."/>
            <person name="Choi C."/>
            <person name="Clum A."/>
            <person name="LaButti K.M."/>
            <person name="Lindquist E.A."/>
            <person name="Yee Ngan C."/>
            <person name="Ohm R.A."/>
            <person name="Salamov A.A."/>
            <person name="Grigoriev I.V."/>
            <person name="Spatafora J.W."/>
            <person name="Berbee M.L."/>
        </authorList>
    </citation>
    <scope>NUCLEOTIDE SEQUENCE [LARGE SCALE GENOMIC DNA]</scope>
    <source>
        <strain evidence="1 2">NRRL 28638</strain>
    </source>
</reference>
<evidence type="ECO:0000313" key="1">
    <source>
        <dbReference type="EMBL" id="KXN73411.1"/>
    </source>
</evidence>
<keyword evidence="2" id="KW-1185">Reference proteome</keyword>
<dbReference type="PANTHER" id="PTHR39600">
    <property type="entry name" value="PEPTIDASE INHIBITOR I78 FAMILY PROTEIN"/>
    <property type="match status" value="1"/>
</dbReference>
<dbReference type="OrthoDB" id="10013825at2759"/>
<dbReference type="Proteomes" id="UP000070444">
    <property type="component" value="Unassembled WGS sequence"/>
</dbReference>
<proteinExistence type="predicted"/>
<sequence>MTSENDYKHLVGKTLIEVGQEDNFQRTDNHVYESDLPENRRVIKPGYAYTCDYVEDRLCVEIDESSIIKSVNYG</sequence>
<protein>
    <submittedName>
        <fullName evidence="1">Uncharacterized protein</fullName>
    </submittedName>
</protein>
<evidence type="ECO:0000313" key="2">
    <source>
        <dbReference type="Proteomes" id="UP000070444"/>
    </source>
</evidence>
<dbReference type="PANTHER" id="PTHR39600:SF1">
    <property type="entry name" value="PEPTIDASE INHIBITOR I78 FAMILY PROTEIN"/>
    <property type="match status" value="1"/>
</dbReference>
<name>A0A137PEN2_CONC2</name>
<gene>
    <name evidence="1" type="ORF">CONCODRAFT_15542</name>
</gene>
<accession>A0A137PEN2</accession>
<dbReference type="AlphaFoldDB" id="A0A137PEN2"/>
<dbReference type="EMBL" id="KQ964437">
    <property type="protein sequence ID" value="KXN73411.1"/>
    <property type="molecule type" value="Genomic_DNA"/>
</dbReference>